<dbReference type="EMBL" id="CP011071">
    <property type="protein sequence ID" value="AKA36218.1"/>
    <property type="molecule type" value="Genomic_DNA"/>
</dbReference>
<dbReference type="GO" id="GO:0009103">
    <property type="term" value="P:lipopolysaccharide biosynthetic process"/>
    <property type="evidence" value="ECO:0007669"/>
    <property type="project" value="TreeGrafter"/>
</dbReference>
<evidence type="ECO:0000256" key="1">
    <source>
        <dbReference type="ARBA" id="ARBA00022679"/>
    </source>
</evidence>
<keyword evidence="1 2" id="KW-0808">Transferase</keyword>
<dbReference type="Proteomes" id="UP000032726">
    <property type="component" value="Chromosome"/>
</dbReference>
<dbReference type="CDD" id="cd03794">
    <property type="entry name" value="GT4_WbuB-like"/>
    <property type="match status" value="1"/>
</dbReference>
<dbReference type="OrthoDB" id="9794575at2"/>
<gene>
    <name evidence="2" type="ORF">VC82_2657</name>
</gene>
<protein>
    <submittedName>
        <fullName evidence="2">Glycosyl transferase family 1</fullName>
    </submittedName>
</protein>
<sequence>MQKVLIITYYWPPAGGPGVQRWLKFVKYLPEFGFEPWVYVPENPHYPLMDGSLVKEIPKTVKVLKHPIKEPYRWAAIFSKKKIKTISSGIIPKEKQQSVLEKIMLWIRGNLFIPDARKAWVEPSVRYLSEILATENIKTIITSGPPHSLHLIGMGLKEKYPDLQWIADFRDPWTTIGYHRMLRLTKSSQRKHKQLESKVLNNADKIVVTSNTTKSELEKLTKRPIETITNGYDDGDARVMLDSKFTLSHIGSLLTDRNPEVLWKVLSTLIEEEQDFAEHLKIQLGGAVSGQVLQSFREHGLENFVELLGYVPHEKVQSLQQSAQVLLLLEIDSEETKGIIPGKVFEYVRAKRPILAIGPANWEGGQLVTETQSGIYCTPKDGKSLKEVLLKWFNAYKTGELTIQPQGTEKYHRRALTEQLAKFIVWESS</sequence>
<accession>A0A0D5YWI3</accession>
<organism evidence="2 3">
    <name type="scientific">Flagellimonas lutaonensis</name>
    <dbReference type="NCBI Taxonomy" id="516051"/>
    <lineage>
        <taxon>Bacteria</taxon>
        <taxon>Pseudomonadati</taxon>
        <taxon>Bacteroidota</taxon>
        <taxon>Flavobacteriia</taxon>
        <taxon>Flavobacteriales</taxon>
        <taxon>Flavobacteriaceae</taxon>
        <taxon>Flagellimonas</taxon>
    </lineage>
</organism>
<keyword evidence="3" id="KW-1185">Reference proteome</keyword>
<dbReference type="STRING" id="516051.VC82_2657"/>
<dbReference type="GO" id="GO:0016757">
    <property type="term" value="F:glycosyltransferase activity"/>
    <property type="evidence" value="ECO:0007669"/>
    <property type="project" value="TreeGrafter"/>
</dbReference>
<evidence type="ECO:0000313" key="3">
    <source>
        <dbReference type="Proteomes" id="UP000032726"/>
    </source>
</evidence>
<dbReference type="HOGENOM" id="CLU_032377_0_0_10"/>
<proteinExistence type="predicted"/>
<dbReference type="AlphaFoldDB" id="A0A0D5YWI3"/>
<dbReference type="SUPFAM" id="SSF53756">
    <property type="entry name" value="UDP-Glycosyltransferase/glycogen phosphorylase"/>
    <property type="match status" value="1"/>
</dbReference>
<dbReference type="Gene3D" id="3.40.50.2000">
    <property type="entry name" value="Glycogen Phosphorylase B"/>
    <property type="match status" value="2"/>
</dbReference>
<dbReference type="PANTHER" id="PTHR46401">
    <property type="entry name" value="GLYCOSYLTRANSFERASE WBBK-RELATED"/>
    <property type="match status" value="1"/>
</dbReference>
<dbReference type="PATRIC" id="fig|516051.4.peg.2724"/>
<name>A0A0D5YWI3_9FLAO</name>
<dbReference type="RefSeq" id="WP_045803451.1">
    <property type="nucleotide sequence ID" value="NZ_CP011071.1"/>
</dbReference>
<evidence type="ECO:0000313" key="2">
    <source>
        <dbReference type="EMBL" id="AKA36218.1"/>
    </source>
</evidence>
<reference evidence="2 3" key="1">
    <citation type="submission" date="2015-03" db="EMBL/GenBank/DDBJ databases">
        <title>Complete genome sequence of Muricauda lutaonensis CC-HSB-11T, isolated from a coastal hot spring.</title>
        <authorList>
            <person name="Kim K.M."/>
        </authorList>
    </citation>
    <scope>NUCLEOTIDE SEQUENCE [LARGE SCALE GENOMIC DNA]</scope>
    <source>
        <strain evidence="2 3">CC-HSB-11</strain>
    </source>
</reference>
<dbReference type="PANTHER" id="PTHR46401:SF2">
    <property type="entry name" value="GLYCOSYLTRANSFERASE WBBK-RELATED"/>
    <property type="match status" value="1"/>
</dbReference>
<dbReference type="KEGG" id="mlt:VC82_2657"/>